<dbReference type="Proteomes" id="UP000437017">
    <property type="component" value="Unassembled WGS sequence"/>
</dbReference>
<dbReference type="SUPFAM" id="SSF56112">
    <property type="entry name" value="Protein kinase-like (PK-like)"/>
    <property type="match status" value="1"/>
</dbReference>
<dbReference type="InterPro" id="IPR011009">
    <property type="entry name" value="Kinase-like_dom_sf"/>
</dbReference>
<dbReference type="InterPro" id="IPR022708">
    <property type="entry name" value="Atg1-like_tMIT"/>
</dbReference>
<accession>A0A6A1QFU4</accession>
<organism evidence="3 4">
    <name type="scientific">Balaenoptera physalus</name>
    <name type="common">Fin whale</name>
    <name type="synonym">Balaena physalus</name>
    <dbReference type="NCBI Taxonomy" id="9770"/>
    <lineage>
        <taxon>Eukaryota</taxon>
        <taxon>Metazoa</taxon>
        <taxon>Chordata</taxon>
        <taxon>Craniata</taxon>
        <taxon>Vertebrata</taxon>
        <taxon>Euteleostomi</taxon>
        <taxon>Mammalia</taxon>
        <taxon>Eutheria</taxon>
        <taxon>Laurasiatheria</taxon>
        <taxon>Artiodactyla</taxon>
        <taxon>Whippomorpha</taxon>
        <taxon>Cetacea</taxon>
        <taxon>Mysticeti</taxon>
        <taxon>Balaenopteridae</taxon>
        <taxon>Balaenoptera</taxon>
    </lineage>
</organism>
<dbReference type="GO" id="GO:0048671">
    <property type="term" value="P:negative regulation of collateral sprouting"/>
    <property type="evidence" value="ECO:0007669"/>
    <property type="project" value="TreeGrafter"/>
</dbReference>
<dbReference type="GO" id="GO:0034727">
    <property type="term" value="P:piecemeal microautophagy of the nucleus"/>
    <property type="evidence" value="ECO:0007669"/>
    <property type="project" value="TreeGrafter"/>
</dbReference>
<feature type="region of interest" description="Disordered" evidence="1">
    <location>
        <begin position="212"/>
        <end position="244"/>
    </location>
</feature>
<dbReference type="InterPro" id="IPR008271">
    <property type="entry name" value="Ser/Thr_kinase_AS"/>
</dbReference>
<evidence type="ECO:0000313" key="3">
    <source>
        <dbReference type="EMBL" id="KAB0405419.1"/>
    </source>
</evidence>
<dbReference type="PANTHER" id="PTHR24348">
    <property type="entry name" value="SERINE/THREONINE-PROTEIN KINASE UNC-51-RELATED"/>
    <property type="match status" value="1"/>
</dbReference>
<proteinExistence type="predicted"/>
<feature type="non-terminal residue" evidence="3">
    <location>
        <position position="644"/>
    </location>
</feature>
<feature type="compositionally biased region" description="Low complexity" evidence="1">
    <location>
        <begin position="390"/>
        <end position="401"/>
    </location>
</feature>
<comment type="caution">
    <text evidence="3">The sequence shown here is derived from an EMBL/GenBank/DDBJ whole genome shotgun (WGS) entry which is preliminary data.</text>
</comment>
<dbReference type="InterPro" id="IPR000719">
    <property type="entry name" value="Prot_kinase_dom"/>
</dbReference>
<feature type="compositionally biased region" description="Polar residues" evidence="1">
    <location>
        <begin position="257"/>
        <end position="269"/>
    </location>
</feature>
<feature type="non-terminal residue" evidence="3">
    <location>
        <position position="1"/>
    </location>
</feature>
<dbReference type="GO" id="GO:0005776">
    <property type="term" value="C:autophagosome"/>
    <property type="evidence" value="ECO:0007669"/>
    <property type="project" value="TreeGrafter"/>
</dbReference>
<dbReference type="PROSITE" id="PS50011">
    <property type="entry name" value="PROTEIN_KINASE_DOM"/>
    <property type="match status" value="1"/>
</dbReference>
<evidence type="ECO:0000313" key="4">
    <source>
        <dbReference type="Proteomes" id="UP000437017"/>
    </source>
</evidence>
<dbReference type="AlphaFoldDB" id="A0A6A1QFU4"/>
<dbReference type="GO" id="GO:0005524">
    <property type="term" value="F:ATP binding"/>
    <property type="evidence" value="ECO:0007669"/>
    <property type="project" value="InterPro"/>
</dbReference>
<dbReference type="Pfam" id="PF00069">
    <property type="entry name" value="Pkinase"/>
    <property type="match status" value="1"/>
</dbReference>
<dbReference type="SMART" id="SM00220">
    <property type="entry name" value="S_TKc"/>
    <property type="match status" value="1"/>
</dbReference>
<dbReference type="OrthoDB" id="346907at2759"/>
<dbReference type="InterPro" id="IPR045269">
    <property type="entry name" value="Atg1-like"/>
</dbReference>
<dbReference type="Pfam" id="PF12063">
    <property type="entry name" value="ATG1-like_MIT1"/>
    <property type="match status" value="1"/>
</dbReference>
<sequence>GVLRAAAGAGCPGHTGAKPGLPDGCQTGGQGVLPSTSHRLFCVLQEMANSVYLVMEYCNGGDLADYLHAMRTLSEDTIRLFLQQIAGAMRLLHSKGIIHRDLKPQNLLLADRTVPPQAPEVIMSQHYDGKADLRTFQTPHLLSAVQGHGGGGWRVSPDTGSLEPVGAKRFLVLGSRGLRGALGPGLSGLPSDPQSLGEMQKTLTSPAEAAGFLQGSRDSGGSSKDSRAGAFSSSRCGASVPIPVPTQVQNYQRIEQNLQSPTQYRTARSSAIRRSGSTSPLGFARASLSPPSHAEHGAALPRKLSLGGGRPYTPSPQVGTIPERPGWSGAPSPQAAEMRGGRSPRPGSSAPEHSPHSAGLGCRLHSAPNLSDLRVRNPLPPILGSPTKAGPFQGQQLGPGLRPSEDAKGPFGRSLSAGRLTDLLLKAAFGTQAPDSGSVDSLQEKPMETEGDEWSGFADPVAANLEGAVTFEAPDLPEETLMEQEHTEILHSLRFTLVFVQHVLEIAALKGSASEAAGGPDFAEQLVLYLKAAELLSSGLQTAIDQIRAGKLCLSSTVKQVVRKLNELYKTSVVSCQGLSLRLQRFFLDKQRLLDRLGPASALTRQVQSAALDEMFHRREDCVQRYHKALLLMEGLQQILSDQA</sequence>
<name>A0A6A1QFU4_BALPH</name>
<dbReference type="GO" id="GO:0000422">
    <property type="term" value="P:autophagy of mitochondrion"/>
    <property type="evidence" value="ECO:0007669"/>
    <property type="project" value="TreeGrafter"/>
</dbReference>
<protein>
    <recommendedName>
        <fullName evidence="2">Protein kinase domain-containing protein</fullName>
    </recommendedName>
</protein>
<dbReference type="GO" id="GO:0061709">
    <property type="term" value="P:reticulophagy"/>
    <property type="evidence" value="ECO:0007669"/>
    <property type="project" value="TreeGrafter"/>
</dbReference>
<dbReference type="GO" id="GO:0042594">
    <property type="term" value="P:response to starvation"/>
    <property type="evidence" value="ECO:0007669"/>
    <property type="project" value="TreeGrafter"/>
</dbReference>
<gene>
    <name evidence="3" type="ORF">E2I00_001498</name>
</gene>
<dbReference type="GO" id="GO:0048675">
    <property type="term" value="P:axon extension"/>
    <property type="evidence" value="ECO:0007669"/>
    <property type="project" value="TreeGrafter"/>
</dbReference>
<evidence type="ECO:0000259" key="2">
    <source>
        <dbReference type="PROSITE" id="PS50011"/>
    </source>
</evidence>
<feature type="region of interest" description="Disordered" evidence="1">
    <location>
        <begin position="257"/>
        <end position="409"/>
    </location>
</feature>
<dbReference type="PROSITE" id="PS00108">
    <property type="entry name" value="PROTEIN_KINASE_ST"/>
    <property type="match status" value="1"/>
</dbReference>
<feature type="domain" description="Protein kinase" evidence="2">
    <location>
        <begin position="1"/>
        <end position="282"/>
    </location>
</feature>
<dbReference type="GO" id="GO:0005829">
    <property type="term" value="C:cytosol"/>
    <property type="evidence" value="ECO:0007669"/>
    <property type="project" value="TreeGrafter"/>
</dbReference>
<evidence type="ECO:0000256" key="1">
    <source>
        <dbReference type="SAM" id="MobiDB-lite"/>
    </source>
</evidence>
<reference evidence="3 4" key="1">
    <citation type="journal article" date="2019" name="PLoS ONE">
        <title>Genomic analyses reveal an absence of contemporary introgressive admixture between fin whales and blue whales, despite known hybrids.</title>
        <authorList>
            <person name="Westbury M.V."/>
            <person name="Petersen B."/>
            <person name="Lorenzen E.D."/>
        </authorList>
    </citation>
    <scope>NUCLEOTIDE SEQUENCE [LARGE SCALE GENOMIC DNA]</scope>
    <source>
        <strain evidence="3">FinWhale-01</strain>
    </source>
</reference>
<dbReference type="GO" id="GO:0034045">
    <property type="term" value="C:phagophore assembly site membrane"/>
    <property type="evidence" value="ECO:0007669"/>
    <property type="project" value="TreeGrafter"/>
</dbReference>
<dbReference type="PANTHER" id="PTHR24348:SF19">
    <property type="entry name" value="SERINE_THREONINE-PROTEIN KINASE ULK1"/>
    <property type="match status" value="1"/>
</dbReference>
<dbReference type="Gene3D" id="1.10.510.10">
    <property type="entry name" value="Transferase(Phosphotransferase) domain 1"/>
    <property type="match status" value="1"/>
</dbReference>
<dbReference type="GO" id="GO:0010508">
    <property type="term" value="P:positive regulation of autophagy"/>
    <property type="evidence" value="ECO:0007669"/>
    <property type="project" value="TreeGrafter"/>
</dbReference>
<dbReference type="EMBL" id="SGJD01000375">
    <property type="protein sequence ID" value="KAB0405419.1"/>
    <property type="molecule type" value="Genomic_DNA"/>
</dbReference>
<dbReference type="GO" id="GO:0004674">
    <property type="term" value="F:protein serine/threonine kinase activity"/>
    <property type="evidence" value="ECO:0007669"/>
    <property type="project" value="InterPro"/>
</dbReference>
<dbReference type="GO" id="GO:0000045">
    <property type="term" value="P:autophagosome assembly"/>
    <property type="evidence" value="ECO:0007669"/>
    <property type="project" value="TreeGrafter"/>
</dbReference>
<keyword evidence="4" id="KW-1185">Reference proteome</keyword>